<dbReference type="InterPro" id="IPR012338">
    <property type="entry name" value="Beta-lactam/transpept-like"/>
</dbReference>
<evidence type="ECO:0000313" key="4">
    <source>
        <dbReference type="EMBL" id="NNT72795.1"/>
    </source>
</evidence>
<proteinExistence type="predicted"/>
<organism evidence="4 5">
    <name type="scientific">Flavobacterium rivulicola</name>
    <dbReference type="NCBI Taxonomy" id="2732161"/>
    <lineage>
        <taxon>Bacteria</taxon>
        <taxon>Pseudomonadati</taxon>
        <taxon>Bacteroidota</taxon>
        <taxon>Flavobacteriia</taxon>
        <taxon>Flavobacteriales</taxon>
        <taxon>Flavobacteriaceae</taxon>
        <taxon>Flavobacterium</taxon>
    </lineage>
</organism>
<dbReference type="Gene3D" id="2.40.128.600">
    <property type="match status" value="1"/>
</dbReference>
<feature type="domain" description="Peptidase S12 Pab87-related C-terminal" evidence="3">
    <location>
        <begin position="424"/>
        <end position="519"/>
    </location>
</feature>
<dbReference type="InterPro" id="IPR021860">
    <property type="entry name" value="Peptidase_S12_Pab87-rel_C"/>
</dbReference>
<reference evidence="4 5" key="1">
    <citation type="submission" date="2020-05" db="EMBL/GenBank/DDBJ databases">
        <title>Draft genome of Flavobacterium sp. IMCC34852.</title>
        <authorList>
            <person name="Song J."/>
            <person name="Cho J.-C."/>
        </authorList>
    </citation>
    <scope>NUCLEOTIDE SEQUENCE [LARGE SCALE GENOMIC DNA]</scope>
    <source>
        <strain evidence="4 5">IMCC34852</strain>
    </source>
</reference>
<name>A0A7Y3VZI3_9FLAO</name>
<dbReference type="Pfam" id="PF00144">
    <property type="entry name" value="Beta-lactamase"/>
    <property type="match status" value="1"/>
</dbReference>
<sequence>MTRTKVNWRSNFKLSWLVLLASFSLNAQITEKEVDVLVENTLKTFNVPGIAVGIVKDGKLVFAKGYGVANIKTQQKVDANTLFGIASNSKAFTASALAILVDEGKINWDDKVKKYLPEFKMYDDYVTNEFTIRDLLTHKSGLGLGAGDLMIWPDGHDFTPKDIVKNIQYLKPVSGFRTKYDYDNLLYVIAGEVIEKVSGKTWCDFVEERLMKPIGMNKSAASWSRLKDTTNVIVPHVPTNGKLEIVPRYTNAIFDAAAGLYASVNDLSNWLIVQMNKGKYGENQQLFSEKQWKEMWTSQTILPLPNAYPYTSNFRNYGLGWRLEDINGHLQVSHTGGLDGIVTQTIMIPDVKLGIIVLTNQQNGAAFTVISNTIKDSYLGLPKFDHLAYFGEERRAKEDNADKITEEVWKVVDQNLKQKIKIDFKKYIGTYNDKWFGEVTIYEKKGKLYFASTRSKRLVGEIFFYQNQNFVVKWNVRSFNADSHIFFDLDTNGNANHFTMNAISPMTDFSYDFHDLDFNKVK</sequence>
<dbReference type="PANTHER" id="PTHR46825:SF15">
    <property type="entry name" value="BETA-LACTAMASE-RELATED DOMAIN-CONTAINING PROTEIN"/>
    <property type="match status" value="1"/>
</dbReference>
<dbReference type="InterPro" id="IPR050491">
    <property type="entry name" value="AmpC-like"/>
</dbReference>
<comment type="caution">
    <text evidence="4">The sequence shown here is derived from an EMBL/GenBank/DDBJ whole genome shotgun (WGS) entry which is preliminary data.</text>
</comment>
<keyword evidence="1" id="KW-0732">Signal</keyword>
<feature type="domain" description="Beta-lactamase-related" evidence="2">
    <location>
        <begin position="38"/>
        <end position="366"/>
    </location>
</feature>
<feature type="signal peptide" evidence="1">
    <location>
        <begin position="1"/>
        <end position="27"/>
    </location>
</feature>
<evidence type="ECO:0000256" key="1">
    <source>
        <dbReference type="SAM" id="SignalP"/>
    </source>
</evidence>
<dbReference type="AlphaFoldDB" id="A0A7Y3VZI3"/>
<dbReference type="Pfam" id="PF11954">
    <property type="entry name" value="DUF3471"/>
    <property type="match status" value="1"/>
</dbReference>
<dbReference type="Proteomes" id="UP000536509">
    <property type="component" value="Unassembled WGS sequence"/>
</dbReference>
<accession>A0A7Y3VZI3</accession>
<keyword evidence="4" id="KW-0378">Hydrolase</keyword>
<dbReference type="Gene3D" id="3.40.710.10">
    <property type="entry name" value="DD-peptidase/beta-lactamase superfamily"/>
    <property type="match status" value="1"/>
</dbReference>
<keyword evidence="5" id="KW-1185">Reference proteome</keyword>
<dbReference type="EMBL" id="JABEVX010000007">
    <property type="protein sequence ID" value="NNT72795.1"/>
    <property type="molecule type" value="Genomic_DNA"/>
</dbReference>
<dbReference type="PANTHER" id="PTHR46825">
    <property type="entry name" value="D-ALANYL-D-ALANINE-CARBOXYPEPTIDASE/ENDOPEPTIDASE AMPH"/>
    <property type="match status" value="1"/>
</dbReference>
<evidence type="ECO:0000259" key="3">
    <source>
        <dbReference type="Pfam" id="PF11954"/>
    </source>
</evidence>
<feature type="chain" id="PRO_5031492146" evidence="1">
    <location>
        <begin position="28"/>
        <end position="522"/>
    </location>
</feature>
<gene>
    <name evidence="4" type="ORF">HKT18_11260</name>
</gene>
<evidence type="ECO:0000313" key="5">
    <source>
        <dbReference type="Proteomes" id="UP000536509"/>
    </source>
</evidence>
<protein>
    <submittedName>
        <fullName evidence="4">Serine hydrolase</fullName>
    </submittedName>
</protein>
<dbReference type="SUPFAM" id="SSF56601">
    <property type="entry name" value="beta-lactamase/transpeptidase-like"/>
    <property type="match status" value="1"/>
</dbReference>
<dbReference type="GO" id="GO:0016787">
    <property type="term" value="F:hydrolase activity"/>
    <property type="evidence" value="ECO:0007669"/>
    <property type="project" value="UniProtKB-KW"/>
</dbReference>
<dbReference type="RefSeq" id="WP_171222956.1">
    <property type="nucleotide sequence ID" value="NZ_CP121446.1"/>
</dbReference>
<dbReference type="InterPro" id="IPR001466">
    <property type="entry name" value="Beta-lactam-related"/>
</dbReference>
<evidence type="ECO:0000259" key="2">
    <source>
        <dbReference type="Pfam" id="PF00144"/>
    </source>
</evidence>